<evidence type="ECO:0000313" key="2">
    <source>
        <dbReference type="EMBL" id="PUA31882.1"/>
    </source>
</evidence>
<reference evidence="2 3" key="1">
    <citation type="submission" date="2017-04" db="EMBL/GenBank/DDBJ databases">
        <title>Draft Aigarchaeota genome from a New Zealand hot spring.</title>
        <authorList>
            <person name="Reysenbach A.-L."/>
            <person name="Donaho J.A."/>
            <person name="Gerhart J."/>
            <person name="Kelley J.F."/>
            <person name="Kouba K."/>
            <person name="Podar M."/>
            <person name="Stott M."/>
        </authorList>
    </citation>
    <scope>NUCLEOTIDE SEQUENCE [LARGE SCALE GENOMIC DNA]</scope>
    <source>
        <strain evidence="2">NZ13_MG1</strain>
    </source>
</reference>
<dbReference type="PANTHER" id="PTHR42702:SF1">
    <property type="entry name" value="REGULATORY PROTEIN FOR BETA-LACTAMASE"/>
    <property type="match status" value="1"/>
</dbReference>
<dbReference type="PANTHER" id="PTHR42702">
    <property type="entry name" value="NUCLEOTIDE PYROPHOSPHOHYDROLASE"/>
    <property type="match status" value="1"/>
</dbReference>
<sequence length="102" mass="11457">MDRGPSRSLASLQNLFREVYISRDLSRGADRTLLWLASELGELADAYLKRDTRSMREEAADVFAWLCSFCNVVGIDLEEAVMQKYGNGCPRCSSSPCRCPMV</sequence>
<gene>
    <name evidence="2" type="ORF">B9J98_05155</name>
</gene>
<evidence type="ECO:0000259" key="1">
    <source>
        <dbReference type="Pfam" id="PF03819"/>
    </source>
</evidence>
<comment type="caution">
    <text evidence="2">The sequence shown here is derived from an EMBL/GenBank/DDBJ whole genome shotgun (WGS) entry which is preliminary data.</text>
</comment>
<dbReference type="InterPro" id="IPR004518">
    <property type="entry name" value="MazG-like_dom"/>
</dbReference>
<dbReference type="Proteomes" id="UP000244066">
    <property type="component" value="Unassembled WGS sequence"/>
</dbReference>
<dbReference type="EMBL" id="NDWU01000012">
    <property type="protein sequence ID" value="PUA31882.1"/>
    <property type="molecule type" value="Genomic_DNA"/>
</dbReference>
<dbReference type="AlphaFoldDB" id="A0A2R7Y4W9"/>
<evidence type="ECO:0000313" key="3">
    <source>
        <dbReference type="Proteomes" id="UP000244066"/>
    </source>
</evidence>
<proteinExistence type="predicted"/>
<organism evidence="2 3">
    <name type="scientific">Candidatus Terraquivivens tikiterensis</name>
    <dbReference type="NCBI Taxonomy" id="1980982"/>
    <lineage>
        <taxon>Archaea</taxon>
        <taxon>Nitrososphaerota</taxon>
        <taxon>Candidatus Wolframiiraptoraceae</taxon>
        <taxon>Candidatus Terraquivivens</taxon>
    </lineage>
</organism>
<feature type="domain" description="NTP pyrophosphohydrolase MazG-like" evidence="1">
    <location>
        <begin position="30"/>
        <end position="92"/>
    </location>
</feature>
<dbReference type="CDD" id="cd11535">
    <property type="entry name" value="NTP-PPase_SsMazG"/>
    <property type="match status" value="1"/>
</dbReference>
<protein>
    <recommendedName>
        <fullName evidence="1">NTP pyrophosphohydrolase MazG-like domain-containing protein</fullName>
    </recommendedName>
</protein>
<name>A0A2R7Y4W9_9ARCH</name>
<dbReference type="Gene3D" id="1.10.287.1080">
    <property type="entry name" value="MazG-like"/>
    <property type="match status" value="1"/>
</dbReference>
<dbReference type="SUPFAM" id="SSF101386">
    <property type="entry name" value="all-alpha NTP pyrophosphatases"/>
    <property type="match status" value="1"/>
</dbReference>
<dbReference type="Pfam" id="PF03819">
    <property type="entry name" value="MazG"/>
    <property type="match status" value="1"/>
</dbReference>
<accession>A0A2R7Y4W9</accession>